<sequence>MNPRLSLRSRYPITRFQNHGKSGPRVLVAAFALSALVLSGCSSSATGTAGDTGPADPNAELKVATSHVPASLDPCAGNIGYDIDYLQLMYAPLIDAEPATQKLRPGIASEWGFSGPDNLTFEMTLQNGLTFHDGTAVDAAAVKASMEHCLSLGIVSVPTIKSIEATSPDHVTISLSSPTSGLPGWLNGRLGMVVSPTALAAAGADFANKPVGAGPYTFTSAVPNSSYTFSRFDDYKPAGPPSPQLAKIQIQVISNPTALTNALTSNAADFAYGLTPSSAPILERNPNLNVSHDPRLGVALVVINNKNPVVNDVRVRLAMQYALDRKAIARAALDSSEGTAAFGQYPPSSQFYDEETEDAWPYDPEKAKSLLAEAGYPNGVTVRGLAGNLPPYSTNAVLVGEQWEKVGIKVDFVEMSGPQAITEFVAHNSADVFSVGWPTRASAPLNFEASLGSRSYFRQNSVPNEELEKLIALLNNTYDETAQLDIVKQINQVVIKSAEYVPLYFTPDVVAYTKNVHGAVPALNGSPNLTYLSKS</sequence>
<evidence type="ECO:0000256" key="1">
    <source>
        <dbReference type="ARBA" id="ARBA00022729"/>
    </source>
</evidence>
<evidence type="ECO:0000259" key="2">
    <source>
        <dbReference type="Pfam" id="PF00496"/>
    </source>
</evidence>
<reference evidence="3 4" key="1">
    <citation type="submission" date="2017-07" db="EMBL/GenBank/DDBJ databases">
        <title>Draft sequence of Rhodococcus enclensis 23b-28.</title>
        <authorList>
            <person name="Besaury L."/>
            <person name="Sancelme M."/>
            <person name="Amato P."/>
            <person name="Lallement A."/>
            <person name="Delort A.-M."/>
        </authorList>
    </citation>
    <scope>NUCLEOTIDE SEQUENCE [LARGE SCALE GENOMIC DNA]</scope>
    <source>
        <strain evidence="3 4">23b-28</strain>
    </source>
</reference>
<dbReference type="Gene3D" id="3.40.190.10">
    <property type="entry name" value="Periplasmic binding protein-like II"/>
    <property type="match status" value="1"/>
</dbReference>
<dbReference type="GO" id="GO:0015833">
    <property type="term" value="P:peptide transport"/>
    <property type="evidence" value="ECO:0007669"/>
    <property type="project" value="TreeGrafter"/>
</dbReference>
<organism evidence="3 4">
    <name type="scientific">Rhodococcus qingshengii</name>
    <dbReference type="NCBI Taxonomy" id="334542"/>
    <lineage>
        <taxon>Bacteria</taxon>
        <taxon>Bacillati</taxon>
        <taxon>Actinomycetota</taxon>
        <taxon>Actinomycetes</taxon>
        <taxon>Mycobacteriales</taxon>
        <taxon>Nocardiaceae</taxon>
        <taxon>Rhodococcus</taxon>
        <taxon>Rhodococcus erythropolis group</taxon>
    </lineage>
</organism>
<name>A0A2A5J5X5_RHOSG</name>
<gene>
    <name evidence="3" type="ORF">CHR55_23275</name>
</gene>
<evidence type="ECO:0000313" key="3">
    <source>
        <dbReference type="EMBL" id="PCK24903.1"/>
    </source>
</evidence>
<dbReference type="InterPro" id="IPR000914">
    <property type="entry name" value="SBP_5_dom"/>
</dbReference>
<dbReference type="GO" id="GO:1904680">
    <property type="term" value="F:peptide transmembrane transporter activity"/>
    <property type="evidence" value="ECO:0007669"/>
    <property type="project" value="TreeGrafter"/>
</dbReference>
<comment type="caution">
    <text evidence="3">The sequence shown here is derived from an EMBL/GenBank/DDBJ whole genome shotgun (WGS) entry which is preliminary data.</text>
</comment>
<dbReference type="PANTHER" id="PTHR30290:SF38">
    <property type="entry name" value="D,D-DIPEPTIDE-BINDING PERIPLASMIC PROTEIN DDPA-RELATED"/>
    <property type="match status" value="1"/>
</dbReference>
<dbReference type="Proteomes" id="UP000230886">
    <property type="component" value="Unassembled WGS sequence"/>
</dbReference>
<keyword evidence="1" id="KW-0732">Signal</keyword>
<evidence type="ECO:0000313" key="4">
    <source>
        <dbReference type="Proteomes" id="UP000230886"/>
    </source>
</evidence>
<dbReference type="GO" id="GO:0042597">
    <property type="term" value="C:periplasmic space"/>
    <property type="evidence" value="ECO:0007669"/>
    <property type="project" value="UniProtKB-ARBA"/>
</dbReference>
<dbReference type="SUPFAM" id="SSF53850">
    <property type="entry name" value="Periplasmic binding protein-like II"/>
    <property type="match status" value="1"/>
</dbReference>
<feature type="domain" description="Solute-binding protein family 5" evidence="2">
    <location>
        <begin position="102"/>
        <end position="448"/>
    </location>
</feature>
<proteinExistence type="predicted"/>
<dbReference type="Gene3D" id="3.10.105.10">
    <property type="entry name" value="Dipeptide-binding Protein, Domain 3"/>
    <property type="match status" value="1"/>
</dbReference>
<dbReference type="GO" id="GO:0043190">
    <property type="term" value="C:ATP-binding cassette (ABC) transporter complex"/>
    <property type="evidence" value="ECO:0007669"/>
    <property type="project" value="InterPro"/>
</dbReference>
<dbReference type="InterPro" id="IPR039424">
    <property type="entry name" value="SBP_5"/>
</dbReference>
<dbReference type="AlphaFoldDB" id="A0A2A5J5X5"/>
<dbReference type="CDD" id="cd08496">
    <property type="entry name" value="PBP2_NikA_DppA_OppA_like_9"/>
    <property type="match status" value="1"/>
</dbReference>
<accession>A0A2A5J5X5</accession>
<dbReference type="PANTHER" id="PTHR30290">
    <property type="entry name" value="PERIPLASMIC BINDING COMPONENT OF ABC TRANSPORTER"/>
    <property type="match status" value="1"/>
</dbReference>
<dbReference type="EMBL" id="NOVD01000022">
    <property type="protein sequence ID" value="PCK24903.1"/>
    <property type="molecule type" value="Genomic_DNA"/>
</dbReference>
<dbReference type="Gene3D" id="3.90.76.10">
    <property type="entry name" value="Dipeptide-binding Protein, Domain 1"/>
    <property type="match status" value="1"/>
</dbReference>
<dbReference type="PIRSF" id="PIRSF002741">
    <property type="entry name" value="MppA"/>
    <property type="match status" value="1"/>
</dbReference>
<dbReference type="Pfam" id="PF00496">
    <property type="entry name" value="SBP_bac_5"/>
    <property type="match status" value="1"/>
</dbReference>
<dbReference type="InterPro" id="IPR030678">
    <property type="entry name" value="Peptide/Ni-bd"/>
</dbReference>
<protein>
    <recommendedName>
        <fullName evidence="2">Solute-binding protein family 5 domain-containing protein</fullName>
    </recommendedName>
</protein>